<organism evidence="1 2">
    <name type="scientific">Brassicogethes aeneus</name>
    <name type="common">Rape pollen beetle</name>
    <name type="synonym">Meligethes aeneus</name>
    <dbReference type="NCBI Taxonomy" id="1431903"/>
    <lineage>
        <taxon>Eukaryota</taxon>
        <taxon>Metazoa</taxon>
        <taxon>Ecdysozoa</taxon>
        <taxon>Arthropoda</taxon>
        <taxon>Hexapoda</taxon>
        <taxon>Insecta</taxon>
        <taxon>Pterygota</taxon>
        <taxon>Neoptera</taxon>
        <taxon>Endopterygota</taxon>
        <taxon>Coleoptera</taxon>
        <taxon>Polyphaga</taxon>
        <taxon>Cucujiformia</taxon>
        <taxon>Nitidulidae</taxon>
        <taxon>Meligethinae</taxon>
        <taxon>Brassicogethes</taxon>
    </lineage>
</organism>
<protein>
    <recommendedName>
        <fullName evidence="3">DUF2452 domain-containing protein</fullName>
    </recommendedName>
</protein>
<sequence>MKRSYDSGENCSGNTNNKVLLVERNFEPNGVALVNPLKVGKHSFEETMELAETHSKSQTFIQSNAQNKLEIIGRQMKSLQDLMVNVLSESKLDMDLHNAACNFVKKPGQIYHLYKKESGQKYFSMLSPNEWGSNAPHQFLGSYKLEADQSWTKAGEGQNKFEGLNYLTNVFKIQQISALMDTQAIMDTS</sequence>
<reference evidence="1" key="1">
    <citation type="submission" date="2021-12" db="EMBL/GenBank/DDBJ databases">
        <authorList>
            <person name="King R."/>
        </authorList>
    </citation>
    <scope>NUCLEOTIDE SEQUENCE</scope>
</reference>
<dbReference type="InterPro" id="IPR019534">
    <property type="entry name" value="DUF2452"/>
</dbReference>
<dbReference type="AlphaFoldDB" id="A0A9P0B6L9"/>
<dbReference type="OrthoDB" id="9995764at2759"/>
<dbReference type="EMBL" id="OV121136">
    <property type="protein sequence ID" value="CAH0556462.1"/>
    <property type="molecule type" value="Genomic_DNA"/>
</dbReference>
<dbReference type="Pfam" id="PF10504">
    <property type="entry name" value="DUF2452"/>
    <property type="match status" value="1"/>
</dbReference>
<evidence type="ECO:0000313" key="1">
    <source>
        <dbReference type="EMBL" id="CAH0556462.1"/>
    </source>
</evidence>
<keyword evidence="2" id="KW-1185">Reference proteome</keyword>
<gene>
    <name evidence="1" type="ORF">MELIAE_LOCUS7399</name>
</gene>
<dbReference type="PANTHER" id="PTHR14553:SF1">
    <property type="entry name" value="SIMILAR TO CHROMOSOME 1 OPEN READING FRAME 50"/>
    <property type="match status" value="1"/>
</dbReference>
<dbReference type="Proteomes" id="UP001154078">
    <property type="component" value="Chromosome 5"/>
</dbReference>
<accession>A0A9P0B6L9</accession>
<dbReference type="PANTHER" id="PTHR14553">
    <property type="entry name" value="UNCHARACTERIZED PROTEIN C1ORF50"/>
    <property type="match status" value="1"/>
</dbReference>
<evidence type="ECO:0008006" key="3">
    <source>
        <dbReference type="Google" id="ProtNLM"/>
    </source>
</evidence>
<evidence type="ECO:0000313" key="2">
    <source>
        <dbReference type="Proteomes" id="UP001154078"/>
    </source>
</evidence>
<name>A0A9P0B6L9_BRAAE</name>
<proteinExistence type="predicted"/>